<dbReference type="RefSeq" id="WP_002986482.1">
    <property type="nucleotide sequence ID" value="NZ_CP068108.1"/>
</dbReference>
<gene>
    <name evidence="1" type="ORF">I6I88_12255</name>
</gene>
<protein>
    <submittedName>
        <fullName evidence="1">Uncharacterized protein</fullName>
    </submittedName>
</protein>
<proteinExistence type="predicted"/>
<organism evidence="1 2">
    <name type="scientific">Myroides odoratus</name>
    <name type="common">Flavobacterium odoratum</name>
    <dbReference type="NCBI Taxonomy" id="256"/>
    <lineage>
        <taxon>Bacteria</taxon>
        <taxon>Pseudomonadati</taxon>
        <taxon>Bacteroidota</taxon>
        <taxon>Flavobacteriia</taxon>
        <taxon>Flavobacteriales</taxon>
        <taxon>Flavobacteriaceae</taxon>
        <taxon>Myroides</taxon>
    </lineage>
</organism>
<dbReference type="GeneID" id="93528437"/>
<evidence type="ECO:0000313" key="1">
    <source>
        <dbReference type="EMBL" id="QQT98983.1"/>
    </source>
</evidence>
<dbReference type="Proteomes" id="UP000596202">
    <property type="component" value="Chromosome"/>
</dbReference>
<reference evidence="1 2" key="1">
    <citation type="submission" date="2021-01" db="EMBL/GenBank/DDBJ databases">
        <title>FDA dAtabase for Regulatory Grade micrObial Sequences (FDA-ARGOS): Supporting development and validation of Infectious Disease Dx tests.</title>
        <authorList>
            <person name="Sproer C."/>
            <person name="Gronow S."/>
            <person name="Severitt S."/>
            <person name="Schroder I."/>
            <person name="Tallon L."/>
            <person name="Sadzewicz L."/>
            <person name="Zhao X."/>
            <person name="Boylan J."/>
            <person name="Ott S."/>
            <person name="Bowen H."/>
            <person name="Vavikolanu K."/>
            <person name="Mehta A."/>
            <person name="Aluvathingal J."/>
            <person name="Nadendla S."/>
            <person name="Lowell S."/>
            <person name="Myers T."/>
            <person name="Yan Y."/>
            <person name="Sichtig H."/>
        </authorList>
    </citation>
    <scope>NUCLEOTIDE SEQUENCE [LARGE SCALE GENOMIC DNA]</scope>
    <source>
        <strain evidence="1 2">FDAARGOS_1131</strain>
    </source>
</reference>
<sequence length="58" mass="6933">MLEQAPPYGIRTQNELDNERLTEIVEAIVRYRKSEMAVPTEWIQEYNTIIERIKNNPK</sequence>
<accession>A0A9Q7E9Q9</accession>
<evidence type="ECO:0000313" key="2">
    <source>
        <dbReference type="Proteomes" id="UP000596202"/>
    </source>
</evidence>
<dbReference type="AlphaFoldDB" id="A0A9Q7E9Q9"/>
<dbReference type="EMBL" id="CP068108">
    <property type="protein sequence ID" value="QQT98983.1"/>
    <property type="molecule type" value="Genomic_DNA"/>
</dbReference>
<name>A0A9Q7E9Q9_MYROD</name>